<keyword evidence="2" id="KW-0121">Carboxypeptidase</keyword>
<evidence type="ECO:0000313" key="3">
    <source>
        <dbReference type="Proteomes" id="UP000318307"/>
    </source>
</evidence>
<dbReference type="EMBL" id="VLLC01000012">
    <property type="protein sequence ID" value="TWI71775.1"/>
    <property type="molecule type" value="Genomic_DNA"/>
</dbReference>
<protein>
    <submittedName>
        <fullName evidence="2">Helical cell shape controlling family carboxypeptidase</fullName>
    </submittedName>
</protein>
<reference evidence="2 3" key="1">
    <citation type="submission" date="2019-07" db="EMBL/GenBank/DDBJ databases">
        <title>Genome sequencing of 100 strains of the haloalkaliphilic chemolithoautotrophic sulfur-oxidizing bacterium Thioalkalivibrio.</title>
        <authorList>
            <person name="Muyzer G."/>
        </authorList>
    </citation>
    <scope>NUCLEOTIDE SEQUENCE [LARGE SCALE GENOMIC DNA]</scope>
    <source>
        <strain evidence="2 3">ASO4-4</strain>
    </source>
</reference>
<dbReference type="InterPro" id="IPR031489">
    <property type="entry name" value="Peptidase_M99"/>
</dbReference>
<feature type="domain" description="D,L-carboxypeptidase peptidase" evidence="1">
    <location>
        <begin position="56"/>
        <end position="275"/>
    </location>
</feature>
<keyword evidence="2" id="KW-0645">Protease</keyword>
<organism evidence="2 3">
    <name type="scientific">Desulfobotulus alkaliphilus</name>
    <dbReference type="NCBI Taxonomy" id="622671"/>
    <lineage>
        <taxon>Bacteria</taxon>
        <taxon>Pseudomonadati</taxon>
        <taxon>Thermodesulfobacteriota</taxon>
        <taxon>Desulfobacteria</taxon>
        <taxon>Desulfobacterales</taxon>
        <taxon>Desulfobacteraceae</taxon>
        <taxon>Desulfobotulus</taxon>
    </lineage>
</organism>
<keyword evidence="2" id="KW-0378">Hydrolase</keyword>
<dbReference type="SUPFAM" id="SSF53187">
    <property type="entry name" value="Zn-dependent exopeptidases"/>
    <property type="match status" value="1"/>
</dbReference>
<dbReference type="Pfam" id="PF17033">
    <property type="entry name" value="Peptidase_M99"/>
    <property type="match status" value="1"/>
</dbReference>
<accession>A0A562RRQ0</accession>
<keyword evidence="3" id="KW-1185">Reference proteome</keyword>
<gene>
    <name evidence="2" type="ORF">LZ24_01791</name>
</gene>
<sequence length="507" mass="56779">MLKILKLWTTPRNYVLALALLITFLGVSLVYAQCGLQSWFEDTEHPLDVYRICGKKEGKTLMIIGGIQGDEPGAFLAADHYADMSLEVGRLILIPRANFPAIMEYRRQINMDMNRTFGKAGGRDTYEIRIAKILKNLMGESDLLLNLHDGSGFYSPVWISQERNPLRYGQSLIADADIYRNENGEALDLASIAGYVLDRVNTRIFNDLHRFHFNNHRTLEEDSPHKEQRSSATFYALTRHGIPAFGVETSKSLALEDKINHHIYVINAFMEYMGIVPECPSVRTDSPVLDYLIIQREGSAPVVVGKNEILEVPSGAVIRVSHIVANYSRGLSLRMDGSCRKNLLGEAIVIEKPVRIRVFKDHQPCGSVAVVPVEKTVQQDYAVRKPEGESLFYEIRVNGNPLWIEDGILLDVPHGAVFEIVQVASGIIDPADLVVNFKGFVPPDIDVNTGEDRGYPIDTAKDLWPRFSEDRKGKIYPVETSLKGEKIGGFRIRLVSETLSGQEAVQP</sequence>
<evidence type="ECO:0000259" key="1">
    <source>
        <dbReference type="Pfam" id="PF17033"/>
    </source>
</evidence>
<comment type="caution">
    <text evidence="2">The sequence shown here is derived from an EMBL/GenBank/DDBJ whole genome shotgun (WGS) entry which is preliminary data.</text>
</comment>
<evidence type="ECO:0000313" key="2">
    <source>
        <dbReference type="EMBL" id="TWI71775.1"/>
    </source>
</evidence>
<dbReference type="Gene3D" id="3.40.630.10">
    <property type="entry name" value="Zn peptidases"/>
    <property type="match status" value="1"/>
</dbReference>
<dbReference type="AlphaFoldDB" id="A0A562RRQ0"/>
<dbReference type="GO" id="GO:0004180">
    <property type="term" value="F:carboxypeptidase activity"/>
    <property type="evidence" value="ECO:0007669"/>
    <property type="project" value="UniProtKB-KW"/>
</dbReference>
<dbReference type="RefSeq" id="WP_186443023.1">
    <property type="nucleotide sequence ID" value="NZ_VLLC01000012.1"/>
</dbReference>
<name>A0A562RRQ0_9BACT</name>
<dbReference type="CDD" id="cd06243">
    <property type="entry name" value="M14_CP_Csd4-like"/>
    <property type="match status" value="1"/>
</dbReference>
<proteinExistence type="predicted"/>
<dbReference type="Proteomes" id="UP000318307">
    <property type="component" value="Unassembled WGS sequence"/>
</dbReference>